<dbReference type="eggNOG" id="COG3538">
    <property type="taxonomic scope" value="Bacteria"/>
</dbReference>
<evidence type="ECO:0008006" key="3">
    <source>
        <dbReference type="Google" id="ProtNLM"/>
    </source>
</evidence>
<dbReference type="EMBL" id="AEEN01000010">
    <property type="protein sequence ID" value="EFM31954.1"/>
    <property type="molecule type" value="Genomic_DNA"/>
</dbReference>
<dbReference type="InterPro" id="IPR008928">
    <property type="entry name" value="6-hairpin_glycosidase_sf"/>
</dbReference>
<organism evidence="1 2">
    <name type="scientific">Streptococcus mitis ATCC 6249</name>
    <dbReference type="NCBI Taxonomy" id="864567"/>
    <lineage>
        <taxon>Bacteria</taxon>
        <taxon>Bacillati</taxon>
        <taxon>Bacillota</taxon>
        <taxon>Bacilli</taxon>
        <taxon>Lactobacillales</taxon>
        <taxon>Streptococcaceae</taxon>
        <taxon>Streptococcus</taxon>
        <taxon>Streptococcus mitis group</taxon>
    </lineage>
</organism>
<dbReference type="Proteomes" id="UP000003823">
    <property type="component" value="Unassembled WGS sequence"/>
</dbReference>
<comment type="caution">
    <text evidence="1">The sequence shown here is derived from an EMBL/GenBank/DDBJ whole genome shotgun (WGS) entry which is preliminary data.</text>
</comment>
<dbReference type="SMART" id="SM01149">
    <property type="entry name" value="DUF1237"/>
    <property type="match status" value="1"/>
</dbReference>
<dbReference type="Gene3D" id="1.50.10.10">
    <property type="match status" value="1"/>
</dbReference>
<dbReference type="SUPFAM" id="SSF48208">
    <property type="entry name" value="Six-hairpin glycosidases"/>
    <property type="match status" value="1"/>
</dbReference>
<dbReference type="PANTHER" id="PTHR31047:SF0">
    <property type="entry name" value="MEIOTICALLY UP-REGULATED GENE 157 PROTEIN"/>
    <property type="match status" value="1"/>
</dbReference>
<name>E0PNW9_STRMT</name>
<dbReference type="InterPro" id="IPR008313">
    <property type="entry name" value="GH125"/>
</dbReference>
<dbReference type="PANTHER" id="PTHR31047">
    <property type="entry name" value="MEIOTICALLY UP-REGULATED GENE 157 PROTEIN"/>
    <property type="match status" value="1"/>
</dbReference>
<evidence type="ECO:0000313" key="1">
    <source>
        <dbReference type="EMBL" id="EFM31954.1"/>
    </source>
</evidence>
<reference evidence="1 2" key="1">
    <citation type="submission" date="2010-07" db="EMBL/GenBank/DDBJ databases">
        <authorList>
            <person name="Muzny D."/>
            <person name="Qin X."/>
            <person name="Deng J."/>
            <person name="Jiang H."/>
            <person name="Liu Y."/>
            <person name="Qu J."/>
            <person name="Song X.-Z."/>
            <person name="Zhang L."/>
            <person name="Thornton R."/>
            <person name="Coyle M."/>
            <person name="Francisco L."/>
            <person name="Jackson L."/>
            <person name="Javaid M."/>
            <person name="Korchina V."/>
            <person name="Kovar C."/>
            <person name="Mata R."/>
            <person name="Mathew T."/>
            <person name="Ngo R."/>
            <person name="Nguyen L."/>
            <person name="Nguyen N."/>
            <person name="Okwuonu G."/>
            <person name="Ongeri F."/>
            <person name="Pham C."/>
            <person name="Simmons D."/>
            <person name="Wilczek-Boney K."/>
            <person name="Hale W."/>
            <person name="Jakkamsetti A."/>
            <person name="Pham P."/>
            <person name="Ruth R."/>
            <person name="San Lucas F."/>
            <person name="Warren J."/>
            <person name="Zhang J."/>
            <person name="Zhao Z."/>
            <person name="Zhou C."/>
            <person name="Zhu D."/>
            <person name="Lee S."/>
            <person name="Bess C."/>
            <person name="Blankenburg K."/>
            <person name="Forbes L."/>
            <person name="Fu Q."/>
            <person name="Gubbala S."/>
            <person name="Hirani K."/>
            <person name="Jayaseelan J.C."/>
            <person name="Lara F."/>
            <person name="Munidasa M."/>
            <person name="Palculict T."/>
            <person name="Patil S."/>
            <person name="Pu L.-L."/>
            <person name="Saada N."/>
            <person name="Tang L."/>
            <person name="Weissenberger G."/>
            <person name="Zhu Y."/>
            <person name="Hemphill L."/>
            <person name="Shang Y."/>
            <person name="Youmans B."/>
            <person name="Ayvaz T."/>
            <person name="Ross M."/>
            <person name="Santibanez J."/>
            <person name="Aqrawi P."/>
            <person name="Gross S."/>
            <person name="Joshi V."/>
            <person name="Fowler G."/>
            <person name="Nazareth L."/>
            <person name="Reid J."/>
            <person name="Worley K."/>
            <person name="Petrosino J."/>
            <person name="Highlander S."/>
            <person name="Gibbs R."/>
        </authorList>
    </citation>
    <scope>NUCLEOTIDE SEQUENCE [LARGE SCALE GENOMIC DNA]</scope>
    <source>
        <strain evidence="1 2">ATCC 6249</strain>
    </source>
</reference>
<dbReference type="HOGENOM" id="CLU_023537_0_0_9"/>
<gene>
    <name evidence="1" type="ORF">HMPREF8571_0236</name>
</gene>
<protein>
    <recommendedName>
        <fullName evidence="3">Metal-independent alpha-mannosidase</fullName>
    </recommendedName>
</protein>
<evidence type="ECO:0000313" key="2">
    <source>
        <dbReference type="Proteomes" id="UP000003823"/>
    </source>
</evidence>
<sequence length="433" mass="49950">MKEVKLKMVYSKEIVREWLDEVAERAKDHPEWVDVFERCYTDTLDNTVEILEDGSTFVLTGDIPAMWLRDSTAQLRPYLHVAKRDSLLRQTIAGLVKRQMTLVLKDPYANSFNIEENWKGHHETDHTDLNGWIWERKYEVDSLCYPLQLAYLLWKETGETSQFDETFVAATKEILHLWTVEQDHNNSPYRFVRDTDRKEDTLVNDGFGPDFALTGMTWSAFRPSDDCCQYSYLIPSNMFAVIVLGYVQEIFAELNLADSESVIADAKRLQAEIQEGIENYAYTTNSKGEKIYAFEVDGLGNASIMDDPNVPSLLAAPYLGYCDIDDEVYQATRRTILSPENPYFYQGEYASGLGSSHTFYRYIWPIALSIQGLTTNDKEEKKYLLDQLVACDGGTGVMHESFHVDDPTLYSREWFSWANMMFCELVLDYLGIR</sequence>
<dbReference type="AlphaFoldDB" id="E0PNW9"/>
<dbReference type="GO" id="GO:0005975">
    <property type="term" value="P:carbohydrate metabolic process"/>
    <property type="evidence" value="ECO:0007669"/>
    <property type="project" value="InterPro"/>
</dbReference>
<dbReference type="PIRSF" id="PIRSF028846">
    <property type="entry name" value="UCP028846"/>
    <property type="match status" value="1"/>
</dbReference>
<dbReference type="InterPro" id="IPR012341">
    <property type="entry name" value="6hp_glycosidase-like_sf"/>
</dbReference>
<proteinExistence type="predicted"/>
<accession>E0PNW9</accession>
<dbReference type="Pfam" id="PF06824">
    <property type="entry name" value="Glyco_hydro_125"/>
    <property type="match status" value="1"/>
</dbReference>